<proteinExistence type="inferred from homology"/>
<evidence type="ECO:0000256" key="4">
    <source>
        <dbReference type="SAM" id="MobiDB-lite"/>
    </source>
</evidence>
<dbReference type="STRING" id="117157.SAMN04489717_3917"/>
<accession>A0A1H1V6L5</accession>
<reference evidence="5 6" key="1">
    <citation type="submission" date="2016-10" db="EMBL/GenBank/DDBJ databases">
        <authorList>
            <person name="de Groot N.N."/>
        </authorList>
    </citation>
    <scope>NUCLEOTIDE SEQUENCE [LARGE SCALE GENOMIC DNA]</scope>
    <source>
        <strain evidence="5 6">DSM 22024</strain>
    </source>
</reference>
<dbReference type="Pfam" id="PF06386">
    <property type="entry name" value="GvpL_GvpF"/>
    <property type="match status" value="1"/>
</dbReference>
<keyword evidence="1" id="KW-0304">Gas vesicle</keyword>
<sequence>MTAGSARGLYLFAIVGSTAVDLSGLPGIVGGSSPRLVAHGDLAAVVADVLLSALDVREEEVTEDGPLARMAMDHDTVIRAVFDQTPALPLRLATVVGDEDAVRRLLEERSAEIRDLLARLADHQEWGVRLRREAGKSDPNAERERDRAGRPSGRAYLQARREALRASQEQRHAVRQAGDEVYRALAEHASDATRLSSGGGAVLLLNATYLVPTSATDTFRGVVEKYATELQAGGVQVELTGPWPPYSFAQVTIGSQAAADG</sequence>
<evidence type="ECO:0000256" key="3">
    <source>
        <dbReference type="ARBA" id="ARBA00035643"/>
    </source>
</evidence>
<dbReference type="GO" id="GO:0031411">
    <property type="term" value="C:gas vesicle"/>
    <property type="evidence" value="ECO:0007669"/>
    <property type="project" value="UniProtKB-SubCell"/>
</dbReference>
<dbReference type="EMBL" id="LT629732">
    <property type="protein sequence ID" value="SDS80016.1"/>
    <property type="molecule type" value="Genomic_DNA"/>
</dbReference>
<gene>
    <name evidence="5" type="ORF">SAMN04489717_3917</name>
</gene>
<comment type="subcellular location">
    <subcellularLocation>
        <location evidence="2">Gas vesicle</location>
    </subcellularLocation>
</comment>
<dbReference type="RefSeq" id="WP_092655060.1">
    <property type="nucleotide sequence ID" value="NZ_LT629732.1"/>
</dbReference>
<evidence type="ECO:0000256" key="2">
    <source>
        <dbReference type="ARBA" id="ARBA00035108"/>
    </source>
</evidence>
<name>A0A1H1V6L5_9ACTN</name>
<feature type="compositionally biased region" description="Basic and acidic residues" evidence="4">
    <location>
        <begin position="131"/>
        <end position="149"/>
    </location>
</feature>
<dbReference type="PANTHER" id="PTHR36852:SF1">
    <property type="entry name" value="PROTEIN GVPL 2"/>
    <property type="match status" value="1"/>
</dbReference>
<feature type="region of interest" description="Disordered" evidence="4">
    <location>
        <begin position="131"/>
        <end position="153"/>
    </location>
</feature>
<dbReference type="Proteomes" id="UP000198983">
    <property type="component" value="Chromosome I"/>
</dbReference>
<dbReference type="GO" id="GO:0031412">
    <property type="term" value="P:gas vesicle organization"/>
    <property type="evidence" value="ECO:0007669"/>
    <property type="project" value="InterPro"/>
</dbReference>
<protein>
    <submittedName>
        <fullName evidence="5">Gas vesicle synthesis protein GvpL/GvpF</fullName>
    </submittedName>
</protein>
<dbReference type="AlphaFoldDB" id="A0A1H1V6L5"/>
<dbReference type="OrthoDB" id="146444at2"/>
<organism evidence="5 6">
    <name type="scientific">Actinopolymorpha singaporensis</name>
    <dbReference type="NCBI Taxonomy" id="117157"/>
    <lineage>
        <taxon>Bacteria</taxon>
        <taxon>Bacillati</taxon>
        <taxon>Actinomycetota</taxon>
        <taxon>Actinomycetes</taxon>
        <taxon>Propionibacteriales</taxon>
        <taxon>Actinopolymorphaceae</taxon>
        <taxon>Actinopolymorpha</taxon>
    </lineage>
</organism>
<comment type="similarity">
    <text evidence="3">Belongs to the gas vesicle GvpF/GvpL family.</text>
</comment>
<keyword evidence="6" id="KW-1185">Reference proteome</keyword>
<evidence type="ECO:0000313" key="5">
    <source>
        <dbReference type="EMBL" id="SDS80016.1"/>
    </source>
</evidence>
<evidence type="ECO:0000256" key="1">
    <source>
        <dbReference type="ARBA" id="ARBA00022987"/>
    </source>
</evidence>
<dbReference type="PANTHER" id="PTHR36852">
    <property type="entry name" value="PROTEIN GVPL 2"/>
    <property type="match status" value="1"/>
</dbReference>
<dbReference type="InterPro" id="IPR009430">
    <property type="entry name" value="GvpL/GvpF"/>
</dbReference>
<evidence type="ECO:0000313" key="6">
    <source>
        <dbReference type="Proteomes" id="UP000198983"/>
    </source>
</evidence>